<evidence type="ECO:0000256" key="2">
    <source>
        <dbReference type="SAM" id="SignalP"/>
    </source>
</evidence>
<name>A0A914HLN6_GLORO</name>
<accession>A0A914HLN6</accession>
<keyword evidence="3" id="KW-1185">Reference proteome</keyword>
<keyword evidence="1" id="KW-0175">Coiled coil</keyword>
<evidence type="ECO:0000313" key="4">
    <source>
        <dbReference type="WBParaSite" id="Gr19_v10_g2641.t1"/>
    </source>
</evidence>
<feature type="signal peptide" evidence="2">
    <location>
        <begin position="1"/>
        <end position="20"/>
    </location>
</feature>
<dbReference type="WBParaSite" id="Gr19_v10_g2641.t1">
    <property type="protein sequence ID" value="Gr19_v10_g2641.t1"/>
    <property type="gene ID" value="Gr19_v10_g2641"/>
</dbReference>
<feature type="coiled-coil region" evidence="1">
    <location>
        <begin position="239"/>
        <end position="266"/>
    </location>
</feature>
<dbReference type="Proteomes" id="UP000887572">
    <property type="component" value="Unplaced"/>
</dbReference>
<evidence type="ECO:0000256" key="1">
    <source>
        <dbReference type="SAM" id="Coils"/>
    </source>
</evidence>
<protein>
    <submittedName>
        <fullName evidence="4">Uncharacterized protein</fullName>
    </submittedName>
</protein>
<reference evidence="4" key="1">
    <citation type="submission" date="2022-11" db="UniProtKB">
        <authorList>
            <consortium name="WormBaseParasite"/>
        </authorList>
    </citation>
    <scope>IDENTIFICATION</scope>
</reference>
<keyword evidence="2" id="KW-0732">Signal</keyword>
<sequence>MKRNSILLLLCAVLLHWHSAFEFGAFADFDDWKTFKEILVELEHKVVDEQNSAIKPSLLQTLREELQFLMSMVNKNKLPVQLDESSDKYLELYRLEPTILDLAEGEKEKLVKLLRQNSSNTLDEKEIEQAIKKMVVEIKLNIFMQELDAKIAAFDNPCIYGRGFILFFEELQSQLSQIEIGRKTFDELQKTVLDKTNPLKQKILKQLDDLFSGFKSEIETLITKISGFESKIKTSELKQKLQKNKYNEISAKIRELKSEIKTLVQKLKEPFGKLLMNMQIIGLPQYNVFVIVMEMECACNAMNSNPDWNKKVFEDGIKKIQERIDIEKKKINASYEFKASNFVQAPIMGTTFGFLRPGLDELQQKLDELEKKSVQLEHKDHIEVDRLAN</sequence>
<organism evidence="3 4">
    <name type="scientific">Globodera rostochiensis</name>
    <name type="common">Golden nematode worm</name>
    <name type="synonym">Heterodera rostochiensis</name>
    <dbReference type="NCBI Taxonomy" id="31243"/>
    <lineage>
        <taxon>Eukaryota</taxon>
        <taxon>Metazoa</taxon>
        <taxon>Ecdysozoa</taxon>
        <taxon>Nematoda</taxon>
        <taxon>Chromadorea</taxon>
        <taxon>Rhabditida</taxon>
        <taxon>Tylenchina</taxon>
        <taxon>Tylenchomorpha</taxon>
        <taxon>Tylenchoidea</taxon>
        <taxon>Heteroderidae</taxon>
        <taxon>Heteroderinae</taxon>
        <taxon>Globodera</taxon>
    </lineage>
</organism>
<evidence type="ECO:0000313" key="3">
    <source>
        <dbReference type="Proteomes" id="UP000887572"/>
    </source>
</evidence>
<feature type="chain" id="PRO_5038077788" evidence="2">
    <location>
        <begin position="21"/>
        <end position="389"/>
    </location>
</feature>
<proteinExistence type="predicted"/>
<dbReference type="AlphaFoldDB" id="A0A914HLN6"/>